<evidence type="ECO:0000313" key="6">
    <source>
        <dbReference type="EMBL" id="MCC9641051.1"/>
    </source>
</evidence>
<dbReference type="PROSITE" id="PS50977">
    <property type="entry name" value="HTH_TETR_2"/>
    <property type="match status" value="1"/>
</dbReference>
<evidence type="ECO:0000256" key="4">
    <source>
        <dbReference type="PROSITE-ProRule" id="PRU00335"/>
    </source>
</evidence>
<reference evidence="6" key="1">
    <citation type="submission" date="2021-11" db="EMBL/GenBank/DDBJ databases">
        <title>Genome sequence.</title>
        <authorList>
            <person name="Sun Q."/>
        </authorList>
    </citation>
    <scope>NUCLEOTIDE SEQUENCE</scope>
    <source>
        <strain evidence="6">JC740</strain>
    </source>
</reference>
<comment type="caution">
    <text evidence="6">The sequence shown here is derived from an EMBL/GenBank/DDBJ whole genome shotgun (WGS) entry which is preliminary data.</text>
</comment>
<dbReference type="PANTHER" id="PTHR47506">
    <property type="entry name" value="TRANSCRIPTIONAL REGULATORY PROTEIN"/>
    <property type="match status" value="1"/>
</dbReference>
<feature type="DNA-binding region" description="H-T-H motif" evidence="4">
    <location>
        <begin position="28"/>
        <end position="47"/>
    </location>
</feature>
<evidence type="ECO:0000259" key="5">
    <source>
        <dbReference type="PROSITE" id="PS50977"/>
    </source>
</evidence>
<keyword evidence="1" id="KW-0805">Transcription regulation</keyword>
<evidence type="ECO:0000313" key="7">
    <source>
        <dbReference type="Proteomes" id="UP001430306"/>
    </source>
</evidence>
<dbReference type="Gene3D" id="1.10.357.10">
    <property type="entry name" value="Tetracycline Repressor, domain 2"/>
    <property type="match status" value="1"/>
</dbReference>
<dbReference type="SUPFAM" id="SSF48498">
    <property type="entry name" value="Tetracyclin repressor-like, C-terminal domain"/>
    <property type="match status" value="1"/>
</dbReference>
<evidence type="ECO:0000256" key="2">
    <source>
        <dbReference type="ARBA" id="ARBA00023125"/>
    </source>
</evidence>
<dbReference type="InterPro" id="IPR036271">
    <property type="entry name" value="Tet_transcr_reg_TetR-rel_C_sf"/>
</dbReference>
<name>A0ABS8NF16_9BACT</name>
<dbReference type="Pfam" id="PF00440">
    <property type="entry name" value="TetR_N"/>
    <property type="match status" value="1"/>
</dbReference>
<organism evidence="6 7">
    <name type="scientific">Rhodopirellula halodulae</name>
    <dbReference type="NCBI Taxonomy" id="2894198"/>
    <lineage>
        <taxon>Bacteria</taxon>
        <taxon>Pseudomonadati</taxon>
        <taxon>Planctomycetota</taxon>
        <taxon>Planctomycetia</taxon>
        <taxon>Pirellulales</taxon>
        <taxon>Pirellulaceae</taxon>
        <taxon>Rhodopirellula</taxon>
    </lineage>
</organism>
<dbReference type="EMBL" id="JAJKFW010000004">
    <property type="protein sequence ID" value="MCC9641051.1"/>
    <property type="molecule type" value="Genomic_DNA"/>
</dbReference>
<dbReference type="PANTHER" id="PTHR47506:SF1">
    <property type="entry name" value="HTH-TYPE TRANSCRIPTIONAL REGULATOR YJDC"/>
    <property type="match status" value="1"/>
</dbReference>
<sequence length="189" mass="20496">MRPKTTSDREVLLALTALFREHGFEGTSLSMIAEATGLKRASLYHRFPDGKSDMALAVIDFTCDEFAEVLSPLHESGPVKTRIRKAARNLDAYYEGGLRSCLVDSLSVGTRADQRGVVAERIAQIMDGFIGSFAKVAREAGASASEAKRRAEDAVVSFEGSLVVGRSTGNTKPFKRWVQSLPEILAGDD</sequence>
<dbReference type="Proteomes" id="UP001430306">
    <property type="component" value="Unassembled WGS sequence"/>
</dbReference>
<keyword evidence="3" id="KW-0804">Transcription</keyword>
<keyword evidence="2 4" id="KW-0238">DNA-binding</keyword>
<accession>A0ABS8NF16</accession>
<dbReference type="InterPro" id="IPR009057">
    <property type="entry name" value="Homeodomain-like_sf"/>
</dbReference>
<feature type="domain" description="HTH tetR-type" evidence="5">
    <location>
        <begin position="5"/>
        <end position="65"/>
    </location>
</feature>
<protein>
    <submittedName>
        <fullName evidence="6">TetR/AcrR family transcriptional regulator</fullName>
    </submittedName>
</protein>
<dbReference type="InterPro" id="IPR001647">
    <property type="entry name" value="HTH_TetR"/>
</dbReference>
<proteinExistence type="predicted"/>
<dbReference type="RefSeq" id="WP_230270932.1">
    <property type="nucleotide sequence ID" value="NZ_JAJKFW010000004.1"/>
</dbReference>
<evidence type="ECO:0000256" key="3">
    <source>
        <dbReference type="ARBA" id="ARBA00023163"/>
    </source>
</evidence>
<dbReference type="SUPFAM" id="SSF46689">
    <property type="entry name" value="Homeodomain-like"/>
    <property type="match status" value="1"/>
</dbReference>
<keyword evidence="7" id="KW-1185">Reference proteome</keyword>
<gene>
    <name evidence="6" type="ORF">LOC71_02115</name>
</gene>
<evidence type="ECO:0000256" key="1">
    <source>
        <dbReference type="ARBA" id="ARBA00023015"/>
    </source>
</evidence>